<accession>W2RVA6</accession>
<evidence type="ECO:0000256" key="7">
    <source>
        <dbReference type="ARBA" id="ARBA00022917"/>
    </source>
</evidence>
<dbReference type="PRINTS" id="PR00987">
    <property type="entry name" value="TRNASYNTHGLU"/>
</dbReference>
<dbReference type="GO" id="GO:0005524">
    <property type="term" value="F:ATP binding"/>
    <property type="evidence" value="ECO:0007669"/>
    <property type="project" value="UniProtKB-KW"/>
</dbReference>
<reference evidence="15 16" key="1">
    <citation type="submission" date="2013-03" db="EMBL/GenBank/DDBJ databases">
        <title>The Genome Sequence of Phialophora europaea CBS 101466.</title>
        <authorList>
            <consortium name="The Broad Institute Genomics Platform"/>
            <person name="Cuomo C."/>
            <person name="de Hoog S."/>
            <person name="Gorbushina A."/>
            <person name="Walker B."/>
            <person name="Young S.K."/>
            <person name="Zeng Q."/>
            <person name="Gargeya S."/>
            <person name="Fitzgerald M."/>
            <person name="Haas B."/>
            <person name="Abouelleil A."/>
            <person name="Allen A.W."/>
            <person name="Alvarado L."/>
            <person name="Arachchi H.M."/>
            <person name="Berlin A.M."/>
            <person name="Chapman S.B."/>
            <person name="Gainer-Dewar J."/>
            <person name="Goldberg J."/>
            <person name="Griggs A."/>
            <person name="Gujja S."/>
            <person name="Hansen M."/>
            <person name="Howarth C."/>
            <person name="Imamovic A."/>
            <person name="Ireland A."/>
            <person name="Larimer J."/>
            <person name="McCowan C."/>
            <person name="Murphy C."/>
            <person name="Pearson M."/>
            <person name="Poon T.W."/>
            <person name="Priest M."/>
            <person name="Roberts A."/>
            <person name="Saif S."/>
            <person name="Shea T."/>
            <person name="Sisk P."/>
            <person name="Sykes S."/>
            <person name="Wortman J."/>
            <person name="Nusbaum C."/>
            <person name="Birren B."/>
        </authorList>
    </citation>
    <scope>NUCLEOTIDE SEQUENCE [LARGE SCALE GENOMIC DNA]</scope>
    <source>
        <strain evidence="15 16">CBS 101466</strain>
    </source>
</reference>
<dbReference type="VEuPathDB" id="FungiDB:HMPREF1541_04708"/>
<keyword evidence="16" id="KW-1185">Reference proteome</keyword>
<dbReference type="RefSeq" id="XP_008717274.1">
    <property type="nucleotide sequence ID" value="XM_008719052.1"/>
</dbReference>
<keyword evidence="6 11" id="KW-0067">ATP-binding</keyword>
<dbReference type="Pfam" id="PF19269">
    <property type="entry name" value="Anticodon_2"/>
    <property type="match status" value="1"/>
</dbReference>
<protein>
    <recommendedName>
        <fullName evidence="10">Glutamate--tRNA ligase, mitochondrial</fullName>
        <ecNumber evidence="3">6.1.1.17</ecNumber>
    </recommendedName>
    <alternativeName>
        <fullName evidence="9">Glutamyl-tRNA synthetase</fullName>
    </alternativeName>
</protein>
<dbReference type="SUPFAM" id="SSF52374">
    <property type="entry name" value="Nucleotidylyl transferase"/>
    <property type="match status" value="1"/>
</dbReference>
<dbReference type="InterPro" id="IPR004527">
    <property type="entry name" value="Glu-tRNA-ligase_bac/mito"/>
</dbReference>
<dbReference type="Pfam" id="PF00749">
    <property type="entry name" value="tRNA-synt_1c"/>
    <property type="match status" value="1"/>
</dbReference>
<dbReference type="PANTHER" id="PTHR43311">
    <property type="entry name" value="GLUTAMATE--TRNA LIGASE"/>
    <property type="match status" value="1"/>
</dbReference>
<dbReference type="OrthoDB" id="428822at2759"/>
<dbReference type="InterPro" id="IPR020751">
    <property type="entry name" value="aa-tRNA-synth_I_codon-bd_sub2"/>
</dbReference>
<dbReference type="SUPFAM" id="SSF48163">
    <property type="entry name" value="An anticodon-binding domain of class I aminoacyl-tRNA synthetases"/>
    <property type="match status" value="1"/>
</dbReference>
<keyword evidence="5 11" id="KW-0547">Nucleotide-binding</keyword>
<dbReference type="FunFam" id="3.40.50.620:FF:000045">
    <property type="entry name" value="Glutamate--tRNA ligase, mitochondrial"/>
    <property type="match status" value="1"/>
</dbReference>
<dbReference type="CDD" id="cd00808">
    <property type="entry name" value="GluRS_core"/>
    <property type="match status" value="1"/>
</dbReference>
<dbReference type="GeneID" id="19972047"/>
<evidence type="ECO:0000259" key="14">
    <source>
        <dbReference type="Pfam" id="PF19269"/>
    </source>
</evidence>
<dbReference type="eggNOG" id="KOG1149">
    <property type="taxonomic scope" value="Eukaryota"/>
</dbReference>
<dbReference type="InterPro" id="IPR045462">
    <property type="entry name" value="aa-tRNA-synth_I_cd-bd"/>
</dbReference>
<feature type="region of interest" description="Disordered" evidence="12">
    <location>
        <begin position="558"/>
        <end position="582"/>
    </location>
</feature>
<feature type="domain" description="Glutamyl/glutaminyl-tRNA synthetase class Ib catalytic" evidence="13">
    <location>
        <begin position="56"/>
        <end position="371"/>
    </location>
</feature>
<name>W2RVA6_CYPE1</name>
<gene>
    <name evidence="15" type="ORF">HMPREF1541_04708</name>
</gene>
<dbReference type="HOGENOM" id="CLU_015768_6_3_1"/>
<dbReference type="EC" id="6.1.1.17" evidence="3"/>
<dbReference type="Gene3D" id="1.10.10.350">
    <property type="match status" value="1"/>
</dbReference>
<evidence type="ECO:0000256" key="10">
    <source>
        <dbReference type="ARBA" id="ARBA00072917"/>
    </source>
</evidence>
<dbReference type="InterPro" id="IPR000924">
    <property type="entry name" value="Glu/Gln-tRNA-synth"/>
</dbReference>
<evidence type="ECO:0000256" key="9">
    <source>
        <dbReference type="ARBA" id="ARBA00030865"/>
    </source>
</evidence>
<evidence type="ECO:0000256" key="11">
    <source>
        <dbReference type="RuleBase" id="RU363037"/>
    </source>
</evidence>
<evidence type="ECO:0000256" key="2">
    <source>
        <dbReference type="ARBA" id="ARBA00007894"/>
    </source>
</evidence>
<dbReference type="NCBIfam" id="TIGR00464">
    <property type="entry name" value="gltX_bact"/>
    <property type="match status" value="1"/>
</dbReference>
<dbReference type="InParanoid" id="W2RVA6"/>
<evidence type="ECO:0000313" key="15">
    <source>
        <dbReference type="EMBL" id="ETN40431.1"/>
    </source>
</evidence>
<evidence type="ECO:0000256" key="4">
    <source>
        <dbReference type="ARBA" id="ARBA00022598"/>
    </source>
</evidence>
<dbReference type="InterPro" id="IPR033910">
    <property type="entry name" value="GluRS_core"/>
</dbReference>
<dbReference type="Proteomes" id="UP000030752">
    <property type="component" value="Unassembled WGS sequence"/>
</dbReference>
<comment type="similarity">
    <text evidence="2">Belongs to the class-I aminoacyl-tRNA synthetase family. Glutamate--tRNA ligase type 1 subfamily.</text>
</comment>
<keyword evidence="7 11" id="KW-0648">Protein biosynthesis</keyword>
<dbReference type="InterPro" id="IPR049940">
    <property type="entry name" value="GluQ/Sye"/>
</dbReference>
<evidence type="ECO:0000259" key="13">
    <source>
        <dbReference type="Pfam" id="PF00749"/>
    </source>
</evidence>
<evidence type="ECO:0000256" key="1">
    <source>
        <dbReference type="ARBA" id="ARBA00004173"/>
    </source>
</evidence>
<dbReference type="InterPro" id="IPR014729">
    <property type="entry name" value="Rossmann-like_a/b/a_fold"/>
</dbReference>
<dbReference type="InterPro" id="IPR008925">
    <property type="entry name" value="aa_tRNA-synth_I_cd-bd_sf"/>
</dbReference>
<dbReference type="GO" id="GO:0000049">
    <property type="term" value="F:tRNA binding"/>
    <property type="evidence" value="ECO:0007669"/>
    <property type="project" value="InterPro"/>
</dbReference>
<evidence type="ECO:0000256" key="5">
    <source>
        <dbReference type="ARBA" id="ARBA00022741"/>
    </source>
</evidence>
<dbReference type="EMBL" id="KB822720">
    <property type="protein sequence ID" value="ETN40431.1"/>
    <property type="molecule type" value="Genomic_DNA"/>
</dbReference>
<evidence type="ECO:0000256" key="12">
    <source>
        <dbReference type="SAM" id="MobiDB-lite"/>
    </source>
</evidence>
<organism evidence="15 16">
    <name type="scientific">Cyphellophora europaea (strain CBS 101466)</name>
    <name type="common">Phialophora europaea</name>
    <dbReference type="NCBI Taxonomy" id="1220924"/>
    <lineage>
        <taxon>Eukaryota</taxon>
        <taxon>Fungi</taxon>
        <taxon>Dikarya</taxon>
        <taxon>Ascomycota</taxon>
        <taxon>Pezizomycotina</taxon>
        <taxon>Eurotiomycetes</taxon>
        <taxon>Chaetothyriomycetidae</taxon>
        <taxon>Chaetothyriales</taxon>
        <taxon>Cyphellophoraceae</taxon>
        <taxon>Cyphellophora</taxon>
    </lineage>
</organism>
<sequence>MQPVTRIGARFTTWTCKSCRDALRGQHHAARPNVPSRFFASTRKLNRGNLPDSPARTRFAPSPTGNLHLGSIRTALFNYLLARKTKGQFLLRLEDTDQKRTIPGAEERLYRDLQWAGLEWDEGPVINGPYGPYRQSERLSSYHAHIQGLLQASKAYRCFCSAERLDDLNRRRHDKGLNLGYDRKCADMPVDEAEQRAHSGEAHVVRFRAPETWPRYRDLVYGHTGHGEKANKKLYVDAPVWEDAILIKSDGFPTYHWANVCDDHDMRITHVVRGSEWMASTPLHIAMYAAKEWTPPLYAHVPLLVDQNKQKLSKRNFDTDIASFRDKGIFPEALVNFAALLGWSHQQKSDIMSLRELEQSFDLKITKGNTVVSFEKLRFLQEQHGRRRISAGGDYLEQLIRDVAVSLLNKEGAAKIAALVGKRNLRDVVASMLHAESLAFSSPLDFAEKCSIFVTPPRRPKLDIEDSQLVKELHIAASTLLFVPESQWTQATHSENLKDMDFHGPDADPKSKKKWKGQLYHYLRWALLGGVPGPNIPQTMEILGRPICVDRIQRAISESSQESKQRENMSTRPQILKTATDASTWSAIKSEATAKS</sequence>
<dbReference type="GO" id="GO:0006424">
    <property type="term" value="P:glutamyl-tRNA aminoacylation"/>
    <property type="evidence" value="ECO:0007669"/>
    <property type="project" value="InterPro"/>
</dbReference>
<keyword evidence="8 11" id="KW-0030">Aminoacyl-tRNA synthetase</keyword>
<dbReference type="STRING" id="1220924.W2RVA6"/>
<dbReference type="FunCoup" id="W2RVA6">
    <property type="interactions" value="705"/>
</dbReference>
<dbReference type="GO" id="GO:0004818">
    <property type="term" value="F:glutamate-tRNA ligase activity"/>
    <property type="evidence" value="ECO:0007669"/>
    <property type="project" value="UniProtKB-EC"/>
</dbReference>
<dbReference type="HAMAP" id="MF_00022">
    <property type="entry name" value="Glu_tRNA_synth_type1"/>
    <property type="match status" value="1"/>
</dbReference>
<evidence type="ECO:0000313" key="16">
    <source>
        <dbReference type="Proteomes" id="UP000030752"/>
    </source>
</evidence>
<dbReference type="PANTHER" id="PTHR43311:SF2">
    <property type="entry name" value="GLUTAMATE--TRNA LIGASE, MITOCHONDRIAL-RELATED"/>
    <property type="match status" value="1"/>
</dbReference>
<proteinExistence type="inferred from homology"/>
<dbReference type="GO" id="GO:0005739">
    <property type="term" value="C:mitochondrion"/>
    <property type="evidence" value="ECO:0007669"/>
    <property type="project" value="UniProtKB-SubCell"/>
</dbReference>
<keyword evidence="4 11" id="KW-0436">Ligase</keyword>
<evidence type="ECO:0000256" key="8">
    <source>
        <dbReference type="ARBA" id="ARBA00023146"/>
    </source>
</evidence>
<comment type="subcellular location">
    <subcellularLocation>
        <location evidence="1">Mitochondrion</location>
    </subcellularLocation>
</comment>
<dbReference type="GO" id="GO:0032543">
    <property type="term" value="P:mitochondrial translation"/>
    <property type="evidence" value="ECO:0007669"/>
    <property type="project" value="EnsemblFungi"/>
</dbReference>
<dbReference type="AlphaFoldDB" id="W2RVA6"/>
<dbReference type="InterPro" id="IPR020058">
    <property type="entry name" value="Glu/Gln-tRNA-synth_Ib_cat-dom"/>
</dbReference>
<evidence type="ECO:0000256" key="6">
    <source>
        <dbReference type="ARBA" id="ARBA00022840"/>
    </source>
</evidence>
<evidence type="ECO:0000256" key="3">
    <source>
        <dbReference type="ARBA" id="ARBA00012835"/>
    </source>
</evidence>
<dbReference type="Gene3D" id="3.40.50.620">
    <property type="entry name" value="HUPs"/>
    <property type="match status" value="1"/>
</dbReference>
<dbReference type="GO" id="GO:0008270">
    <property type="term" value="F:zinc ion binding"/>
    <property type="evidence" value="ECO:0007669"/>
    <property type="project" value="InterPro"/>
</dbReference>
<feature type="domain" description="Aminoacyl-tRNA synthetase class I anticodon-binding" evidence="14">
    <location>
        <begin position="516"/>
        <end position="556"/>
    </location>
</feature>